<dbReference type="Proteomes" id="UP001252875">
    <property type="component" value="Unassembled WGS sequence"/>
</dbReference>
<keyword evidence="1" id="KW-1133">Transmembrane helix</keyword>
<sequence>MNVRRFQNLCGALNWVLKFMALVAVVSIFVKISSYLNGTFEVSRDSSLGFALIGSSSGSLAKFTNSQIGLAQITAESFGLFVAAILLFIGSNVLLDIWLEKTPFSEKQTRRLTIISFGIILLALIQEPLYSIILSFASPNANFFSFKIGEMFIFGLLMLCMTGMFKYGMALQKLSDDTV</sequence>
<evidence type="ECO:0000313" key="3">
    <source>
        <dbReference type="Proteomes" id="UP001252875"/>
    </source>
</evidence>
<reference evidence="2 3" key="1">
    <citation type="submission" date="2023-03" db="EMBL/GenBank/DDBJ databases">
        <authorList>
            <person name="Shen W."/>
            <person name="Cai J."/>
        </authorList>
    </citation>
    <scope>NUCLEOTIDE SEQUENCE [LARGE SCALE GENOMIC DNA]</scope>
    <source>
        <strain evidence="2 3">D6-4</strain>
    </source>
</reference>
<gene>
    <name evidence="2" type="ORF">P7D85_00775</name>
</gene>
<accession>A0ABU3ETU7</accession>
<dbReference type="RefSeq" id="WP_311821363.1">
    <property type="nucleotide sequence ID" value="NZ_JARPYF010000001.1"/>
</dbReference>
<feature type="transmembrane region" description="Helical" evidence="1">
    <location>
        <begin position="78"/>
        <end position="99"/>
    </location>
</feature>
<evidence type="ECO:0008006" key="4">
    <source>
        <dbReference type="Google" id="ProtNLM"/>
    </source>
</evidence>
<protein>
    <recommendedName>
        <fullName evidence="4">DUF2975 domain-containing protein</fullName>
    </recommendedName>
</protein>
<feature type="transmembrane region" description="Helical" evidence="1">
    <location>
        <begin position="143"/>
        <end position="165"/>
    </location>
</feature>
<feature type="transmembrane region" description="Helical" evidence="1">
    <location>
        <begin position="12"/>
        <end position="30"/>
    </location>
</feature>
<keyword evidence="3" id="KW-1185">Reference proteome</keyword>
<name>A0ABU3ETU7_9ENTE</name>
<dbReference type="EMBL" id="JARPYI010000001">
    <property type="protein sequence ID" value="MDT2598284.1"/>
    <property type="molecule type" value="Genomic_DNA"/>
</dbReference>
<organism evidence="2 3">
    <name type="scientific">Enterococcus hulanensis</name>
    <dbReference type="NCBI Taxonomy" id="2559929"/>
    <lineage>
        <taxon>Bacteria</taxon>
        <taxon>Bacillati</taxon>
        <taxon>Bacillota</taxon>
        <taxon>Bacilli</taxon>
        <taxon>Lactobacillales</taxon>
        <taxon>Enterococcaceae</taxon>
        <taxon>Enterococcus</taxon>
    </lineage>
</organism>
<keyword evidence="1" id="KW-0472">Membrane</keyword>
<keyword evidence="1" id="KW-0812">Transmembrane</keyword>
<feature type="transmembrane region" description="Helical" evidence="1">
    <location>
        <begin position="111"/>
        <end position="137"/>
    </location>
</feature>
<proteinExistence type="predicted"/>
<evidence type="ECO:0000313" key="2">
    <source>
        <dbReference type="EMBL" id="MDT2598284.1"/>
    </source>
</evidence>
<comment type="caution">
    <text evidence="2">The sequence shown here is derived from an EMBL/GenBank/DDBJ whole genome shotgun (WGS) entry which is preliminary data.</text>
</comment>
<evidence type="ECO:0000256" key="1">
    <source>
        <dbReference type="SAM" id="Phobius"/>
    </source>
</evidence>